<dbReference type="OrthoDB" id="9790732at2"/>
<dbReference type="CDD" id="cd01948">
    <property type="entry name" value="EAL"/>
    <property type="match status" value="1"/>
</dbReference>
<dbReference type="PROSITE" id="PS50883">
    <property type="entry name" value="EAL"/>
    <property type="match status" value="1"/>
</dbReference>
<dbReference type="InterPro" id="IPR050706">
    <property type="entry name" value="Cyclic-di-GMP_PDE-like"/>
</dbReference>
<dbReference type="GO" id="GO:0071111">
    <property type="term" value="F:cyclic-guanylate-specific phosphodiesterase activity"/>
    <property type="evidence" value="ECO:0007669"/>
    <property type="project" value="InterPro"/>
</dbReference>
<gene>
    <name evidence="2" type="ORF">B0174_09800</name>
</gene>
<accession>A0A363CX76</accession>
<dbReference type="Gene3D" id="3.20.20.450">
    <property type="entry name" value="EAL domain"/>
    <property type="match status" value="1"/>
</dbReference>
<keyword evidence="3" id="KW-1185">Reference proteome</keyword>
<organism evidence="2 3">
    <name type="scientific">Arcobacter caeni</name>
    <dbReference type="NCBI Taxonomy" id="1912877"/>
    <lineage>
        <taxon>Bacteria</taxon>
        <taxon>Pseudomonadati</taxon>
        <taxon>Campylobacterota</taxon>
        <taxon>Epsilonproteobacteria</taxon>
        <taxon>Campylobacterales</taxon>
        <taxon>Arcobacteraceae</taxon>
        <taxon>Arcobacter</taxon>
    </lineage>
</organism>
<dbReference type="RefSeq" id="WP_108560198.1">
    <property type="nucleotide sequence ID" value="NZ_MUXE01000015.1"/>
</dbReference>
<dbReference type="InterPro" id="IPR029787">
    <property type="entry name" value="Nucleotide_cyclase"/>
</dbReference>
<dbReference type="EMBL" id="MUXE01000015">
    <property type="protein sequence ID" value="PUE63705.1"/>
    <property type="molecule type" value="Genomic_DNA"/>
</dbReference>
<comment type="caution">
    <text evidence="2">The sequence shown here is derived from an EMBL/GenBank/DDBJ whole genome shotgun (WGS) entry which is preliminary data.</text>
</comment>
<evidence type="ECO:0000313" key="3">
    <source>
        <dbReference type="Proteomes" id="UP000251135"/>
    </source>
</evidence>
<dbReference type="SUPFAM" id="SSF141868">
    <property type="entry name" value="EAL domain-like"/>
    <property type="match status" value="1"/>
</dbReference>
<dbReference type="InterPro" id="IPR001633">
    <property type="entry name" value="EAL_dom"/>
</dbReference>
<name>A0A363CX76_9BACT</name>
<dbReference type="Proteomes" id="UP000251135">
    <property type="component" value="Unassembled WGS sequence"/>
</dbReference>
<dbReference type="SMART" id="SM00052">
    <property type="entry name" value="EAL"/>
    <property type="match status" value="1"/>
</dbReference>
<protein>
    <recommendedName>
        <fullName evidence="1">EAL domain-containing protein</fullName>
    </recommendedName>
</protein>
<dbReference type="Pfam" id="PF00563">
    <property type="entry name" value="EAL"/>
    <property type="match status" value="1"/>
</dbReference>
<feature type="domain" description="EAL" evidence="1">
    <location>
        <begin position="164"/>
        <end position="410"/>
    </location>
</feature>
<proteinExistence type="predicted"/>
<evidence type="ECO:0000259" key="1">
    <source>
        <dbReference type="PROSITE" id="PS50883"/>
    </source>
</evidence>
<dbReference type="SUPFAM" id="SSF55073">
    <property type="entry name" value="Nucleotide cyclase"/>
    <property type="match status" value="1"/>
</dbReference>
<dbReference type="InterPro" id="IPR035919">
    <property type="entry name" value="EAL_sf"/>
</dbReference>
<evidence type="ECO:0000313" key="2">
    <source>
        <dbReference type="EMBL" id="PUE63705.1"/>
    </source>
</evidence>
<dbReference type="AlphaFoldDB" id="A0A363CX76"/>
<reference evidence="2 3" key="1">
    <citation type="submission" date="2017-02" db="EMBL/GenBank/DDBJ databases">
        <title>Arcobacter caeni sp. nov, a new Arcobacter species isolated from reclaimed water.</title>
        <authorList>
            <person name="Figueras M.J."/>
            <person name="Perez-Cataluna A."/>
            <person name="Salas-Masso N."/>
        </authorList>
    </citation>
    <scope>NUCLEOTIDE SEQUENCE [LARGE SCALE GENOMIC DNA]</scope>
    <source>
        <strain evidence="2 3">RW17-10</strain>
    </source>
</reference>
<sequence>MLFKKILDIFQKKNNIKTLFLVDILYMKDLNAIYDFKNGDFIIRQLDSILKTSIKELIKQELKRNISINIRNTHADVFEIYLLDDLSIQEIVIVKNIIYESVVSNDFKLLDNYGTINIDITIGCAKSEDPHIKIYAEKALYNAKLNFIHYMYYDSFLYKNESVNENLLDVLNYSIENNLVEPYFQAIMDNKTNKIVKYEALMRIFDKEGRMLMPNNFIYKAKKCRLYNKLMEILIDKIIVYILKYKIHISINLDYTDILNPQIKKALVSKIRKNNIGEYLTIEILESEKVSSFDTVNEFINDVKQFGVKIAIDDFGTGFSNYENILNLNIDYIKIDGSLIRKINEDIYLNLIKSIVLFSKQQNIKVVAEFVSDLKILRYVKNIEIDYSQGYYIGKPKHIQELFGEENETTTKKDN</sequence>
<dbReference type="PANTHER" id="PTHR33121">
    <property type="entry name" value="CYCLIC DI-GMP PHOSPHODIESTERASE PDEF"/>
    <property type="match status" value="1"/>
</dbReference>
<dbReference type="PANTHER" id="PTHR33121:SF79">
    <property type="entry name" value="CYCLIC DI-GMP PHOSPHODIESTERASE PDED-RELATED"/>
    <property type="match status" value="1"/>
</dbReference>